<evidence type="ECO:0000259" key="9">
    <source>
        <dbReference type="PROSITE" id="PS50929"/>
    </source>
</evidence>
<feature type="domain" description="ABC transporter" evidence="8">
    <location>
        <begin position="353"/>
        <end position="589"/>
    </location>
</feature>
<gene>
    <name evidence="10" type="ORF">ACFFLM_07165</name>
</gene>
<dbReference type="CDD" id="cd07346">
    <property type="entry name" value="ABC_6TM_exporters"/>
    <property type="match status" value="1"/>
</dbReference>
<evidence type="ECO:0000256" key="5">
    <source>
        <dbReference type="ARBA" id="ARBA00022989"/>
    </source>
</evidence>
<dbReference type="Proteomes" id="UP001589733">
    <property type="component" value="Unassembled WGS sequence"/>
</dbReference>
<protein>
    <submittedName>
        <fullName evidence="10">ABC transporter ATP-binding protein</fullName>
    </submittedName>
</protein>
<dbReference type="SMART" id="SM00382">
    <property type="entry name" value="AAA"/>
    <property type="match status" value="1"/>
</dbReference>
<dbReference type="InterPro" id="IPR017871">
    <property type="entry name" value="ABC_transporter-like_CS"/>
</dbReference>
<comment type="subcellular location">
    <subcellularLocation>
        <location evidence="1">Cell membrane</location>
        <topology evidence="1">Multi-pass membrane protein</topology>
    </subcellularLocation>
</comment>
<evidence type="ECO:0000256" key="4">
    <source>
        <dbReference type="ARBA" id="ARBA00022840"/>
    </source>
</evidence>
<feature type="domain" description="ABC transmembrane type-1" evidence="9">
    <location>
        <begin position="37"/>
        <end position="321"/>
    </location>
</feature>
<dbReference type="Gene3D" id="3.40.50.300">
    <property type="entry name" value="P-loop containing nucleotide triphosphate hydrolases"/>
    <property type="match status" value="1"/>
</dbReference>
<feature type="transmembrane region" description="Helical" evidence="7">
    <location>
        <begin position="178"/>
        <end position="196"/>
    </location>
</feature>
<keyword evidence="2 7" id="KW-0812">Transmembrane</keyword>
<keyword evidence="11" id="KW-1185">Reference proteome</keyword>
<dbReference type="Gene3D" id="1.20.1560.10">
    <property type="entry name" value="ABC transporter type 1, transmembrane domain"/>
    <property type="match status" value="1"/>
</dbReference>
<sequence>MTAATPPSDSKSASPPPRSGALAVLRIYLGPLWWRVLLLAVLLFTATGLNLILPQLLRQFVDGAKLGPQAPVAQLAWLAGVYIGVAVGVQLLTASATYVGARVGWRATNRLRADLMAHLLSLDMHEHKERTPGEMIERIDGDVTALSNFFSQFAVRVFGAALLLIGAIVMFYRENVWIGLGITAFVAVTLIAMNRVRKAGVEPTRLERESSAKLFGFIEERLAGLDDVRSLGAGPHHLNRFLKVQREYFGRSTLSWRRRSVVWQLSMALFAAGYVAILVSAVGLYSAGAISLGTAFLLYQYMNMIEEPIDQLTQQLQDLQKAGASLFRVGELLALRSGLPEGVRELPSGALPLAFRDVDFSYDPSDSSVRGVLHGVSFTLPAGQTLGLLGRTGSGKTTLTRLVSRLYDPTQGSVQLGGFDTRDLKLGSLRSRVAVVTQDVQLFQASVRDNLTFFDDLLPDERVEAALHEVGLSAWLARLEQGVHTPLPAGSLSAGEAQLLAFARVMLQDPALIILDEPSSRLDPATEGLLTAAMTRLLSGRTAIVIAHRLDTVARADRILVLGDGKVLEDGPREVLARTPRSHYAGLLRAGVGAEGEGVLA</sequence>
<evidence type="ECO:0000256" key="2">
    <source>
        <dbReference type="ARBA" id="ARBA00022692"/>
    </source>
</evidence>
<evidence type="ECO:0000259" key="8">
    <source>
        <dbReference type="PROSITE" id="PS50893"/>
    </source>
</evidence>
<keyword evidence="5 7" id="KW-1133">Transmembrane helix</keyword>
<dbReference type="InterPro" id="IPR027417">
    <property type="entry name" value="P-loop_NTPase"/>
</dbReference>
<keyword evidence="3" id="KW-0547">Nucleotide-binding</keyword>
<keyword evidence="6 7" id="KW-0472">Membrane</keyword>
<feature type="transmembrane region" description="Helical" evidence="7">
    <location>
        <begin position="153"/>
        <end position="172"/>
    </location>
</feature>
<proteinExistence type="predicted"/>
<dbReference type="Pfam" id="PF00664">
    <property type="entry name" value="ABC_membrane"/>
    <property type="match status" value="1"/>
</dbReference>
<name>A0ABV6AYG4_9DEIO</name>
<evidence type="ECO:0000256" key="1">
    <source>
        <dbReference type="ARBA" id="ARBA00004651"/>
    </source>
</evidence>
<dbReference type="PROSITE" id="PS50893">
    <property type="entry name" value="ABC_TRANSPORTER_2"/>
    <property type="match status" value="1"/>
</dbReference>
<dbReference type="PROSITE" id="PS00211">
    <property type="entry name" value="ABC_TRANSPORTER_1"/>
    <property type="match status" value="1"/>
</dbReference>
<dbReference type="RefSeq" id="WP_380007343.1">
    <property type="nucleotide sequence ID" value="NZ_JBHLYR010000023.1"/>
</dbReference>
<dbReference type="SUPFAM" id="SSF52540">
    <property type="entry name" value="P-loop containing nucleoside triphosphate hydrolases"/>
    <property type="match status" value="1"/>
</dbReference>
<dbReference type="EMBL" id="JBHLYR010000023">
    <property type="protein sequence ID" value="MFB9991745.1"/>
    <property type="molecule type" value="Genomic_DNA"/>
</dbReference>
<keyword evidence="4 10" id="KW-0067">ATP-binding</keyword>
<dbReference type="PANTHER" id="PTHR43394">
    <property type="entry name" value="ATP-DEPENDENT PERMEASE MDL1, MITOCHONDRIAL"/>
    <property type="match status" value="1"/>
</dbReference>
<dbReference type="PROSITE" id="PS50929">
    <property type="entry name" value="ABC_TM1F"/>
    <property type="match status" value="1"/>
</dbReference>
<dbReference type="InterPro" id="IPR003593">
    <property type="entry name" value="AAA+_ATPase"/>
</dbReference>
<evidence type="ECO:0000256" key="3">
    <source>
        <dbReference type="ARBA" id="ARBA00022741"/>
    </source>
</evidence>
<dbReference type="SUPFAM" id="SSF90123">
    <property type="entry name" value="ABC transporter transmembrane region"/>
    <property type="match status" value="1"/>
</dbReference>
<evidence type="ECO:0000313" key="11">
    <source>
        <dbReference type="Proteomes" id="UP001589733"/>
    </source>
</evidence>
<dbReference type="InterPro" id="IPR039421">
    <property type="entry name" value="Type_1_exporter"/>
</dbReference>
<organism evidence="10 11">
    <name type="scientific">Deinococcus oregonensis</name>
    <dbReference type="NCBI Taxonomy" id="1805970"/>
    <lineage>
        <taxon>Bacteria</taxon>
        <taxon>Thermotogati</taxon>
        <taxon>Deinococcota</taxon>
        <taxon>Deinococci</taxon>
        <taxon>Deinococcales</taxon>
        <taxon>Deinococcaceae</taxon>
        <taxon>Deinococcus</taxon>
    </lineage>
</organism>
<evidence type="ECO:0000256" key="7">
    <source>
        <dbReference type="SAM" id="Phobius"/>
    </source>
</evidence>
<reference evidence="10 11" key="1">
    <citation type="submission" date="2024-09" db="EMBL/GenBank/DDBJ databases">
        <authorList>
            <person name="Sun Q."/>
            <person name="Mori K."/>
        </authorList>
    </citation>
    <scope>NUCLEOTIDE SEQUENCE [LARGE SCALE GENOMIC DNA]</scope>
    <source>
        <strain evidence="10 11">JCM 13503</strain>
    </source>
</reference>
<dbReference type="PANTHER" id="PTHR43394:SF1">
    <property type="entry name" value="ATP-BINDING CASSETTE SUB-FAMILY B MEMBER 10, MITOCHONDRIAL"/>
    <property type="match status" value="1"/>
</dbReference>
<dbReference type="InterPro" id="IPR003439">
    <property type="entry name" value="ABC_transporter-like_ATP-bd"/>
</dbReference>
<evidence type="ECO:0000256" key="6">
    <source>
        <dbReference type="ARBA" id="ARBA00023136"/>
    </source>
</evidence>
<dbReference type="InterPro" id="IPR011527">
    <property type="entry name" value="ABC1_TM_dom"/>
</dbReference>
<feature type="transmembrane region" description="Helical" evidence="7">
    <location>
        <begin position="261"/>
        <end position="279"/>
    </location>
</feature>
<feature type="transmembrane region" description="Helical" evidence="7">
    <location>
        <begin position="36"/>
        <end position="57"/>
    </location>
</feature>
<dbReference type="Pfam" id="PF00005">
    <property type="entry name" value="ABC_tran"/>
    <property type="match status" value="1"/>
</dbReference>
<comment type="caution">
    <text evidence="10">The sequence shown here is derived from an EMBL/GenBank/DDBJ whole genome shotgun (WGS) entry which is preliminary data.</text>
</comment>
<dbReference type="InterPro" id="IPR036640">
    <property type="entry name" value="ABC1_TM_sf"/>
</dbReference>
<feature type="transmembrane region" description="Helical" evidence="7">
    <location>
        <begin position="77"/>
        <end position="101"/>
    </location>
</feature>
<accession>A0ABV6AYG4</accession>
<evidence type="ECO:0000313" key="10">
    <source>
        <dbReference type="EMBL" id="MFB9991745.1"/>
    </source>
</evidence>
<dbReference type="GO" id="GO:0005524">
    <property type="term" value="F:ATP binding"/>
    <property type="evidence" value="ECO:0007669"/>
    <property type="project" value="UniProtKB-KW"/>
</dbReference>